<evidence type="ECO:0000313" key="2">
    <source>
        <dbReference type="EMBL" id="TVY38512.1"/>
    </source>
</evidence>
<protein>
    <recommendedName>
        <fullName evidence="1">N-acetyltransferase domain-containing protein</fullName>
    </recommendedName>
</protein>
<keyword evidence="3" id="KW-1185">Reference proteome</keyword>
<dbReference type="SUPFAM" id="SSF55729">
    <property type="entry name" value="Acyl-CoA N-acyltransferases (Nat)"/>
    <property type="match status" value="1"/>
</dbReference>
<dbReference type="EMBL" id="QGMI01000596">
    <property type="protein sequence ID" value="TVY38512.1"/>
    <property type="molecule type" value="Genomic_DNA"/>
</dbReference>
<reference evidence="2 3" key="1">
    <citation type="submission" date="2018-05" db="EMBL/GenBank/DDBJ databases">
        <title>Genome sequencing and assembly of the regulated plant pathogen Lachnellula willkommii and related sister species for the development of diagnostic species identification markers.</title>
        <authorList>
            <person name="Giroux E."/>
            <person name="Bilodeau G."/>
        </authorList>
    </citation>
    <scope>NUCLEOTIDE SEQUENCE [LARGE SCALE GENOMIC DNA]</scope>
    <source>
        <strain evidence="2 3">CBS 160.35</strain>
    </source>
</reference>
<dbReference type="InterPro" id="IPR016181">
    <property type="entry name" value="Acyl_CoA_acyltransferase"/>
</dbReference>
<dbReference type="OrthoDB" id="2326446at2759"/>
<evidence type="ECO:0000313" key="3">
    <source>
        <dbReference type="Proteomes" id="UP000443090"/>
    </source>
</evidence>
<dbReference type="AlphaFoldDB" id="A0A8H8UBT2"/>
<gene>
    <name evidence="2" type="ORF">LOCC1_G006633</name>
</gene>
<name>A0A8H8UBT2_9HELO</name>
<dbReference type="Proteomes" id="UP000443090">
    <property type="component" value="Unassembled WGS sequence"/>
</dbReference>
<proteinExistence type="predicted"/>
<dbReference type="InterPro" id="IPR000182">
    <property type="entry name" value="GNAT_dom"/>
</dbReference>
<organism evidence="2 3">
    <name type="scientific">Lachnellula occidentalis</name>
    <dbReference type="NCBI Taxonomy" id="215460"/>
    <lineage>
        <taxon>Eukaryota</taxon>
        <taxon>Fungi</taxon>
        <taxon>Dikarya</taxon>
        <taxon>Ascomycota</taxon>
        <taxon>Pezizomycotina</taxon>
        <taxon>Leotiomycetes</taxon>
        <taxon>Helotiales</taxon>
        <taxon>Lachnaceae</taxon>
        <taxon>Lachnellula</taxon>
    </lineage>
</organism>
<dbReference type="Pfam" id="PF00583">
    <property type="entry name" value="Acetyltransf_1"/>
    <property type="match status" value="1"/>
</dbReference>
<accession>A0A8H8UBT2</accession>
<comment type="caution">
    <text evidence="2">The sequence shown here is derived from an EMBL/GenBank/DDBJ whole genome shotgun (WGS) entry which is preliminary data.</text>
</comment>
<dbReference type="Gene3D" id="3.40.630.30">
    <property type="match status" value="1"/>
</dbReference>
<evidence type="ECO:0000259" key="1">
    <source>
        <dbReference type="Pfam" id="PF00583"/>
    </source>
</evidence>
<sequence>MASIDSTPTSRSSKSQVLLIPWDPTSPDHVQRMVQQRIACGWSQEDVEGWRERQETGTLNLQWIVFEDSEPDRDAKLLKHTQTYPQEQEPLVDSAILFGGKTRAIPSPQKKFIPVGHISLGRVPAAYEHLGLTNEEGAYWIGVLYVSRALHGTGLGRKTMDTIENVATSEPLCAKILALNAITTDDPETEEKYKALGLEIPKAIERFSNHEWYARRGYQIYNREEKCFSHADATGKAWWWGALFMKKHI</sequence>
<feature type="domain" description="N-acetyltransferase" evidence="1">
    <location>
        <begin position="114"/>
        <end position="191"/>
    </location>
</feature>
<dbReference type="GO" id="GO:0016747">
    <property type="term" value="F:acyltransferase activity, transferring groups other than amino-acyl groups"/>
    <property type="evidence" value="ECO:0007669"/>
    <property type="project" value="InterPro"/>
</dbReference>